<keyword evidence="4" id="KW-1003">Cell membrane</keyword>
<dbReference type="GO" id="GO:0005452">
    <property type="term" value="F:solute:inorganic anion antiporter activity"/>
    <property type="evidence" value="ECO:0007669"/>
    <property type="project" value="InterPro"/>
</dbReference>
<dbReference type="InterPro" id="IPR016152">
    <property type="entry name" value="PTrfase/Anion_transptr"/>
</dbReference>
<evidence type="ECO:0000313" key="12">
    <source>
        <dbReference type="EMBL" id="JAP60317.1"/>
    </source>
</evidence>
<feature type="domain" description="Bicarbonate transporter-like transmembrane" evidence="11">
    <location>
        <begin position="387"/>
        <end position="958"/>
    </location>
</feature>
<organism evidence="12">
    <name type="scientific">Schistocephalus solidus</name>
    <name type="common">Tapeworm</name>
    <dbReference type="NCBI Taxonomy" id="70667"/>
    <lineage>
        <taxon>Eukaryota</taxon>
        <taxon>Metazoa</taxon>
        <taxon>Spiralia</taxon>
        <taxon>Lophotrochozoa</taxon>
        <taxon>Platyhelminthes</taxon>
        <taxon>Cestoda</taxon>
        <taxon>Eucestoda</taxon>
        <taxon>Diphyllobothriidea</taxon>
        <taxon>Diphyllobothriidae</taxon>
        <taxon>Schistocephalus</taxon>
    </lineage>
</organism>
<feature type="transmembrane region" description="Helical" evidence="10">
    <location>
        <begin position="645"/>
        <end position="665"/>
    </location>
</feature>
<name>A0A0V0J4R5_SCHSO</name>
<protein>
    <recommendedName>
        <fullName evidence="11">Bicarbonate transporter-like transmembrane domain-containing protein</fullName>
    </recommendedName>
</protein>
<keyword evidence="8 10" id="KW-0472">Membrane</keyword>
<dbReference type="Gene3D" id="3.40.930.10">
    <property type="entry name" value="Mannitol-specific EII, Chain A"/>
    <property type="match status" value="1"/>
</dbReference>
<dbReference type="AlphaFoldDB" id="A0A0V0J4R5"/>
<comment type="subcellular location">
    <subcellularLocation>
        <location evidence="1">Cell membrane</location>
        <topology evidence="1">Multi-pass membrane protein</topology>
    </subcellularLocation>
</comment>
<feature type="transmembrane region" description="Helical" evidence="10">
    <location>
        <begin position="765"/>
        <end position="788"/>
    </location>
</feature>
<evidence type="ECO:0000256" key="3">
    <source>
        <dbReference type="ARBA" id="ARBA00022448"/>
    </source>
</evidence>
<dbReference type="InterPro" id="IPR003020">
    <property type="entry name" value="HCO3_transpt_euk"/>
</dbReference>
<evidence type="ECO:0000259" key="11">
    <source>
        <dbReference type="Pfam" id="PF00955"/>
    </source>
</evidence>
<dbReference type="Pfam" id="PF00955">
    <property type="entry name" value="HCO3_cotransp"/>
    <property type="match status" value="1"/>
</dbReference>
<feature type="region of interest" description="Disordered" evidence="9">
    <location>
        <begin position="1"/>
        <end position="33"/>
    </location>
</feature>
<feature type="transmembrane region" description="Helical" evidence="10">
    <location>
        <begin position="500"/>
        <end position="521"/>
    </location>
</feature>
<dbReference type="PANTHER" id="PTHR11453">
    <property type="entry name" value="ANION EXCHANGE PROTEIN"/>
    <property type="match status" value="1"/>
</dbReference>
<keyword evidence="5 10" id="KW-0812">Transmembrane</keyword>
<dbReference type="EMBL" id="GEEE01002908">
    <property type="protein sequence ID" value="JAP60317.1"/>
    <property type="molecule type" value="Transcribed_RNA"/>
</dbReference>
<reference evidence="12" key="1">
    <citation type="submission" date="2016-01" db="EMBL/GenBank/DDBJ databases">
        <title>Reference transcriptome for the parasite Schistocephalus solidus: insights into the molecular evolution of parasitism.</title>
        <authorList>
            <person name="Hebert F.O."/>
            <person name="Grambauer S."/>
            <person name="Barber I."/>
            <person name="Landry C.R."/>
            <person name="Aubin-Horth N."/>
        </authorList>
    </citation>
    <scope>NUCLEOTIDE SEQUENCE</scope>
</reference>
<evidence type="ECO:0000256" key="1">
    <source>
        <dbReference type="ARBA" id="ARBA00004651"/>
    </source>
</evidence>
<comment type="similarity">
    <text evidence="2">Belongs to the anion exchanger (TC 2.A.31) family.</text>
</comment>
<gene>
    <name evidence="12" type="ORF">TR117191</name>
</gene>
<evidence type="ECO:0000256" key="6">
    <source>
        <dbReference type="ARBA" id="ARBA00022989"/>
    </source>
</evidence>
<evidence type="ECO:0000256" key="7">
    <source>
        <dbReference type="ARBA" id="ARBA00023065"/>
    </source>
</evidence>
<evidence type="ECO:0000256" key="9">
    <source>
        <dbReference type="SAM" id="MobiDB-lite"/>
    </source>
</evidence>
<dbReference type="SUPFAM" id="SSF55804">
    <property type="entry name" value="Phoshotransferase/anion transport protein"/>
    <property type="match status" value="1"/>
</dbReference>
<dbReference type="FunFam" id="1.10.287.570:FF:000002">
    <property type="entry name" value="Solute carrier family 4 member 11"/>
    <property type="match status" value="1"/>
</dbReference>
<feature type="transmembrane region" description="Helical" evidence="10">
    <location>
        <begin position="725"/>
        <end position="744"/>
    </location>
</feature>
<dbReference type="GO" id="GO:0050801">
    <property type="term" value="P:monoatomic ion homeostasis"/>
    <property type="evidence" value="ECO:0007669"/>
    <property type="project" value="TreeGrafter"/>
</dbReference>
<feature type="transmembrane region" description="Helical" evidence="10">
    <location>
        <begin position="424"/>
        <end position="442"/>
    </location>
</feature>
<dbReference type="PRINTS" id="PR01231">
    <property type="entry name" value="HCO3TRNSPORT"/>
</dbReference>
<dbReference type="InterPro" id="IPR011531">
    <property type="entry name" value="HCO3_transpt-like_TM_dom"/>
</dbReference>
<dbReference type="PANTHER" id="PTHR11453:SF127">
    <property type="entry name" value="SOLUTE CARRIER FAMILY 4 MEMBER 11"/>
    <property type="match status" value="1"/>
</dbReference>
<evidence type="ECO:0000256" key="8">
    <source>
        <dbReference type="ARBA" id="ARBA00023136"/>
    </source>
</evidence>
<sequence>MRADDEKKMGVEKRPAMDRKRLTDPEVPRSPSKERLRLLTPESGHMQHLTLPCSMAYSTGGRIGSIVSHKSEDALSSVSVGSILRSTDDVDDYFWEASSSLVLSQLEKLPLKDFSCEIRANMDIKLFIKEATLLLDLQASTLEDIIHEMLTAVFSNPGGVSGGLNGDVIEHNSSIAVGSHSTTNFRVTPVSSPTAAESSTIPHCTSNSELNSPNSEVPTVDALIEKAKKALFLQITLNEHSYYRLCKTIKAVSVNDDDQMLTDQSWICALCSLKEVHKRYVAMARLACPVNLGRSSEGTQIILLVISPLREKKTKCDTELGRTFATILSDIEFRRQLIYAADENEVKSLLWARAHELQIEQEDAKRQVLKVCEIPDDLFEPNPKFHLFRGVISDLRRKLPFYPSDFLDAYRGAHTIRKVISTVFFLYFFCLLPSLAFGVLNAKNTMGKIGVFRVLLSQVIGGLFYGVIGGQPLIILLSTAPLALYIKLIFSVSQTYELDFYAFFGCVGLFNAGFLFIYAALDASKVMRWSTRSTEEIFAFFVSIAFLVEAYRDLIKEFESYYSCQSTMGNSSDQPRSEQAMLNTTFHLANSSLADEADGSTSARQFRPTLSRVLHLSLRDGNPLNISLENMTTGSNNDCKPEVSLLYLLLMFCTLWMFISMLNFTKTPFLTARKRELIRDVALPSTVLVMSFIGSYVFRHIDLKPFEVDSVPFRWEVVRLHQLDWIAALGALVLAFPLSLLFFMEQNIASAIVNSPSNKLKKGTSYHWDLLVVGFINTFLSIFGLPWIHGALPHSPMHVRALADMEERIDIGHHVQQTVVLVRETRVTAILSHIGIGLSIFLLPRPLTYIPRPVLNGLFVYMAITSIRHNQLWERFQLLFIEQSAYPPSHYLRRVPQRRIHLFTALQLLQLGILCGCGFVEVPFVKIGFPILLFLQLLVRHKLIPFLIDKKYLEAMDRPI</sequence>
<dbReference type="Gene3D" id="1.10.287.570">
    <property type="entry name" value="Helical hairpin bin"/>
    <property type="match status" value="1"/>
</dbReference>
<keyword evidence="6 10" id="KW-1133">Transmembrane helix</keyword>
<dbReference type="GO" id="GO:0016323">
    <property type="term" value="C:basolateral plasma membrane"/>
    <property type="evidence" value="ECO:0007669"/>
    <property type="project" value="TreeGrafter"/>
</dbReference>
<feature type="region of interest" description="Disordered" evidence="9">
    <location>
        <begin position="192"/>
        <end position="215"/>
    </location>
</feature>
<evidence type="ECO:0000256" key="4">
    <source>
        <dbReference type="ARBA" id="ARBA00022475"/>
    </source>
</evidence>
<keyword evidence="3" id="KW-0813">Transport</keyword>
<dbReference type="GO" id="GO:0006820">
    <property type="term" value="P:monoatomic anion transport"/>
    <property type="evidence" value="ECO:0007669"/>
    <property type="project" value="InterPro"/>
</dbReference>
<evidence type="ECO:0000256" key="5">
    <source>
        <dbReference type="ARBA" id="ARBA00022692"/>
    </source>
</evidence>
<proteinExistence type="inferred from homology"/>
<keyword evidence="7" id="KW-0406">Ion transport</keyword>
<evidence type="ECO:0000256" key="2">
    <source>
        <dbReference type="ARBA" id="ARBA00010993"/>
    </source>
</evidence>
<feature type="transmembrane region" description="Helical" evidence="10">
    <location>
        <begin position="454"/>
        <end position="480"/>
    </location>
</feature>
<accession>A0A0V0J4R5</accession>
<evidence type="ECO:0000256" key="10">
    <source>
        <dbReference type="SAM" id="Phobius"/>
    </source>
</evidence>